<comment type="caution">
    <text evidence="1">The sequence shown here is derived from an EMBL/GenBank/DDBJ whole genome shotgun (WGS) entry which is preliminary data.</text>
</comment>
<protein>
    <submittedName>
        <fullName evidence="1">Uncharacterized protein</fullName>
    </submittedName>
</protein>
<dbReference type="EMBL" id="JANAKD010000962">
    <property type="protein sequence ID" value="KAJ3485403.1"/>
    <property type="molecule type" value="Genomic_DNA"/>
</dbReference>
<sequence length="224" mass="23290">MQILAGLQLAILASQALAMPAANDKRYVPGMAPGSSPSEADKKSLPGVNHKPLLQASMLFDANVNTTAWSVVSKDMPADAVFGAKCLHLSMLGDGKKGQSTLQAACLDDEDAAEGKGTWWLTSLNLNKCLGNDRGRLVFQQGGNFDSSCRPCGIDSSLTTSANVKLRCSCLPNADGVGKFTEIPLAGNSGDLGIKAVNGRLVCGDHEGTKSPHFNNTSGNGGEI</sequence>
<dbReference type="Proteomes" id="UP001148737">
    <property type="component" value="Unassembled WGS sequence"/>
</dbReference>
<evidence type="ECO:0000313" key="1">
    <source>
        <dbReference type="EMBL" id="KAJ3485403.1"/>
    </source>
</evidence>
<proteinExistence type="predicted"/>
<accession>A0ACC1QQW4</accession>
<organism evidence="1 2">
    <name type="scientific">Lecanicillium saksenae</name>
    <dbReference type="NCBI Taxonomy" id="468837"/>
    <lineage>
        <taxon>Eukaryota</taxon>
        <taxon>Fungi</taxon>
        <taxon>Dikarya</taxon>
        <taxon>Ascomycota</taxon>
        <taxon>Pezizomycotina</taxon>
        <taxon>Sordariomycetes</taxon>
        <taxon>Hypocreomycetidae</taxon>
        <taxon>Hypocreales</taxon>
        <taxon>Cordycipitaceae</taxon>
        <taxon>Lecanicillium</taxon>
    </lineage>
</organism>
<name>A0ACC1QQW4_9HYPO</name>
<gene>
    <name evidence="1" type="ORF">NLG97_g6822</name>
</gene>
<reference evidence="1" key="1">
    <citation type="submission" date="2022-07" db="EMBL/GenBank/DDBJ databases">
        <title>Genome Sequence of Lecanicillium saksenae.</title>
        <authorList>
            <person name="Buettner E."/>
        </authorList>
    </citation>
    <scope>NUCLEOTIDE SEQUENCE</scope>
    <source>
        <strain evidence="1">VT-O1</strain>
    </source>
</reference>
<evidence type="ECO:0000313" key="2">
    <source>
        <dbReference type="Proteomes" id="UP001148737"/>
    </source>
</evidence>
<keyword evidence="2" id="KW-1185">Reference proteome</keyword>